<dbReference type="SUPFAM" id="SSF52540">
    <property type="entry name" value="P-loop containing nucleoside triphosphate hydrolases"/>
    <property type="match status" value="1"/>
</dbReference>
<proteinExistence type="predicted"/>
<evidence type="ECO:0008006" key="3">
    <source>
        <dbReference type="Google" id="ProtNLM"/>
    </source>
</evidence>
<accession>A0ABQ3Y0D5</accession>
<comment type="caution">
    <text evidence="1">The sequence shown here is derived from an EMBL/GenBank/DDBJ whole genome shotgun (WGS) entry which is preliminary data.</text>
</comment>
<keyword evidence="2" id="KW-1185">Reference proteome</keyword>
<protein>
    <recommendedName>
        <fullName evidence="3">AAA family ATPase</fullName>
    </recommendedName>
</protein>
<dbReference type="Gene3D" id="3.40.50.300">
    <property type="entry name" value="P-loop containing nucleotide triphosphate hydrolases"/>
    <property type="match status" value="1"/>
</dbReference>
<gene>
    <name evidence="1" type="ORF">Ade02nite_20940</name>
</gene>
<name>A0ABQ3Y0D5_9ACTN</name>
<dbReference type="Pfam" id="PF13481">
    <property type="entry name" value="AAA_25"/>
    <property type="match status" value="1"/>
</dbReference>
<reference evidence="1 2" key="1">
    <citation type="submission" date="2021-01" db="EMBL/GenBank/DDBJ databases">
        <title>Whole genome shotgun sequence of Actinoplanes deccanensis NBRC 13994.</title>
        <authorList>
            <person name="Komaki H."/>
            <person name="Tamura T."/>
        </authorList>
    </citation>
    <scope>NUCLEOTIDE SEQUENCE [LARGE SCALE GENOMIC DNA]</scope>
    <source>
        <strain evidence="1 2">NBRC 13994</strain>
    </source>
</reference>
<dbReference type="EMBL" id="BOMI01000033">
    <property type="protein sequence ID" value="GID73453.1"/>
    <property type="molecule type" value="Genomic_DNA"/>
</dbReference>
<evidence type="ECO:0000313" key="2">
    <source>
        <dbReference type="Proteomes" id="UP000609879"/>
    </source>
</evidence>
<organism evidence="1 2">
    <name type="scientific">Paractinoplanes deccanensis</name>
    <dbReference type="NCBI Taxonomy" id="113561"/>
    <lineage>
        <taxon>Bacteria</taxon>
        <taxon>Bacillati</taxon>
        <taxon>Actinomycetota</taxon>
        <taxon>Actinomycetes</taxon>
        <taxon>Micromonosporales</taxon>
        <taxon>Micromonosporaceae</taxon>
        <taxon>Paractinoplanes</taxon>
    </lineage>
</organism>
<evidence type="ECO:0000313" key="1">
    <source>
        <dbReference type="EMBL" id="GID73453.1"/>
    </source>
</evidence>
<dbReference type="RefSeq" id="WP_203761372.1">
    <property type="nucleotide sequence ID" value="NZ_BAAABO010000029.1"/>
</dbReference>
<sequence>MSELYDEELWQPGWDETPESFRAQLELVTEQRHKREFVIAVADAVVRTRVRDEAKRITDAEKVDEAPIPEPTGLSALLVEDDDVEAWRMDGLWPANGNVLLAAGAKSGKTTTVGNVVRCLADGDRFLNAYAVEKLLPGETVAILDYEMPRRKVRQWLLEQNIENPDRVVVWTERGRATQFDVRNDAVRVKWVARLHEANVKVWVIDCLSPILSACGIEENDNTAVGAILDGINTVAVAAGVQEVLLVHHMGHGAERSRGASRLVGWPDVNWRLIRPKDEKNPNAEPDPEGPRYFAANGRDVDVREGRLVFNDANRHLLYMEGGRKRDELTTNIGKLLVWVRENPDVSGRQIEARMKELAVGREAARRALKAAVSKGYLVERDLGGRKMGHTITTSGRMQIMGMADTPATDDEILSGIAGAEDIPCPTEGCGYHIQPAEQADGRRVCSLCRQEQAA</sequence>
<dbReference type="Proteomes" id="UP000609879">
    <property type="component" value="Unassembled WGS sequence"/>
</dbReference>
<dbReference type="InterPro" id="IPR027417">
    <property type="entry name" value="P-loop_NTPase"/>
</dbReference>